<name>A0A7R7ELJ4_9FIRM</name>
<dbReference type="AlphaFoldDB" id="A0A7R7ELJ4"/>
<reference evidence="1 2" key="1">
    <citation type="submission" date="2020-11" db="EMBL/GenBank/DDBJ databases">
        <title>Draft genome sequencing of a Lachnospiraceae strain isolated from anoxic soil subjected to BSD treatment.</title>
        <authorList>
            <person name="Uek A."/>
            <person name="Tonouchi A."/>
        </authorList>
    </citation>
    <scope>NUCLEOTIDE SEQUENCE [LARGE SCALE GENOMIC DNA]</scope>
    <source>
        <strain evidence="1 2">TB5</strain>
    </source>
</reference>
<gene>
    <name evidence="1" type="ORF">bsdtb5_22970</name>
</gene>
<evidence type="ECO:0000313" key="1">
    <source>
        <dbReference type="EMBL" id="BCN31002.1"/>
    </source>
</evidence>
<proteinExistence type="predicted"/>
<dbReference type="Proteomes" id="UP000595897">
    <property type="component" value="Chromosome"/>
</dbReference>
<dbReference type="RefSeq" id="WP_271712153.1">
    <property type="nucleotide sequence ID" value="NZ_AP024169.1"/>
</dbReference>
<evidence type="ECO:0000313" key="2">
    <source>
        <dbReference type="Proteomes" id="UP000595897"/>
    </source>
</evidence>
<accession>A0A7R7ELJ4</accession>
<sequence>MKKHKHIVHLLLTISILFTMVAGFCTMNNTIVAKEKNFKTLTLKVISCNTYFYLDDSQDFSYDYDKTLFDVDVKDDDSNRCITISKKKGAKPTIDDKVLIYMPASLPFDNVRIKNKSAGMSLCEINKPITINANKASLVIPLPKDFSESLNVTAVSSAMVIKASKKTGINFSLKAKESAVALPKSYSKYYPTKKEYSYTYGDGAVDITSDITSCSFVLKLK</sequence>
<dbReference type="KEGG" id="ahb:bsdtb5_22970"/>
<protein>
    <submittedName>
        <fullName evidence="1">Uncharacterized protein</fullName>
    </submittedName>
</protein>
<dbReference type="EMBL" id="AP024169">
    <property type="protein sequence ID" value="BCN31002.1"/>
    <property type="molecule type" value="Genomic_DNA"/>
</dbReference>
<organism evidence="1 2">
    <name type="scientific">Anaeromicropila herbilytica</name>
    <dbReference type="NCBI Taxonomy" id="2785025"/>
    <lineage>
        <taxon>Bacteria</taxon>
        <taxon>Bacillati</taxon>
        <taxon>Bacillota</taxon>
        <taxon>Clostridia</taxon>
        <taxon>Lachnospirales</taxon>
        <taxon>Lachnospiraceae</taxon>
        <taxon>Anaeromicropila</taxon>
    </lineage>
</organism>
<keyword evidence="2" id="KW-1185">Reference proteome</keyword>